<dbReference type="PROSITE" id="PS50043">
    <property type="entry name" value="HTH_LUXR_2"/>
    <property type="match status" value="1"/>
</dbReference>
<dbReference type="PANTHER" id="PTHR44688:SF16">
    <property type="entry name" value="DNA-BINDING TRANSCRIPTIONAL ACTIVATOR DEVR_DOSR"/>
    <property type="match status" value="1"/>
</dbReference>
<dbReference type="CDD" id="cd06170">
    <property type="entry name" value="LuxR_C_like"/>
    <property type="match status" value="1"/>
</dbReference>
<dbReference type="InterPro" id="IPR011990">
    <property type="entry name" value="TPR-like_helical_dom_sf"/>
</dbReference>
<gene>
    <name evidence="5" type="ORF">B597_003325</name>
</gene>
<accession>A0A061JW69</accession>
<dbReference type="SUPFAM" id="SSF48452">
    <property type="entry name" value="TPR-like"/>
    <property type="match status" value="1"/>
</dbReference>
<evidence type="ECO:0000313" key="5">
    <source>
        <dbReference type="EMBL" id="EWC42970.1"/>
    </source>
</evidence>
<organism evidence="5 6">
    <name type="scientific">Stutzerimonas stutzeri KOS6</name>
    <dbReference type="NCBI Taxonomy" id="1218352"/>
    <lineage>
        <taxon>Bacteria</taxon>
        <taxon>Pseudomonadati</taxon>
        <taxon>Pseudomonadota</taxon>
        <taxon>Gammaproteobacteria</taxon>
        <taxon>Pseudomonadales</taxon>
        <taxon>Pseudomonadaceae</taxon>
        <taxon>Stutzerimonas</taxon>
    </lineage>
</organism>
<evidence type="ECO:0000313" key="6">
    <source>
        <dbReference type="Proteomes" id="UP000026923"/>
    </source>
</evidence>
<keyword evidence="2" id="KW-0238">DNA-binding</keyword>
<protein>
    <submittedName>
        <fullName evidence="5">LuxR family transcriptional regulator</fullName>
    </submittedName>
</protein>
<dbReference type="OrthoDB" id="1123107at2"/>
<sequence length="874" mass="98399">MSVRFIPDALSAEAAAAEQLASIPRLPPVHIGRPRLVRSLLETDCRLRLICAPAGFGKTVLMSECARLVPAGTRLIWLDLGGRACTVAMLYDQLSAALGEPEAGEGDAEKAMLALVRRVRQPLWIMLDDYPRDCDPALDACLDMLLDMGPALVSWWVSSRRQPAWKLPRLLLQGHLFELEAEALAFTEDELGQVLGAHRMVLSPDCFQQLHRGMEGWPAGVCLMLLNADEQALRERLVAGTPLLRDYVQREVVTGLSDDVRRALAAFARMPRFSAELCDHVLDGVGREILDVLKTRQLFIRQIDNCGEWFRLWKPLALMLQRSVETVAPTQVHLRACQWFASRGEMREAVEHALWAGQPEVAANFLQRYGQEQLLIGDNVSRFLKWRSELPQDLFASTTRLIVLQGWALIISARLDEVGECLAELAKFFPQPDARRQAQLLAQWQALRGFLARLRGEPEAREHCLQALEVLSDHAWAQRVLCYQVLTQQAMSEGKLELAQQYNSEGMKLARLKGSVLYEMMLSVDRIQLLELTGEFERAVGVLSEALQVLREAVRHSPLIGRLQLLQGHLLAYQGLDEQAQDAYRLGKVETETCGDSYCFFGYVGLAELAARNQAFAGAYHWLRDAERLSQWRHVPESRFRGILPLINGVAWLHQGELRKARGALCQVLELYDGRGYLAPSGFYELLPRLRRYLAVIDMLEGHPSRAITALREQIEQNLRAQRLGLACECRFSLAEALQADGQSAEAEVELRLALGQAARQQLVKPLYELHHRQSQWLARALPTAGKGESLRQRLLKYEREPEVTLATADEKVLSNRELTVLRLIAQGCSNQEIAEQLFISLHTVKTHARRINTKLGVARRTQAVAKAKALSWL</sequence>
<reference evidence="5 6" key="1">
    <citation type="journal article" date="2013" name="Genome Announc.">
        <title>Draft Genome of the Nitrogen-Fixing Bacterium Pseudomonas stutzeri Strain KOS6 Isolated from Industrial Hydrocarbon Sludge.</title>
        <authorList>
            <person name="Grigoryeva T.V."/>
            <person name="Laikov A.V."/>
            <person name="Naumova R.P."/>
            <person name="Manolov A.I."/>
            <person name="Larin A.K."/>
            <person name="Karpova I.Y."/>
            <person name="Semashko T.A."/>
            <person name="Alexeev D.G."/>
            <person name="Kostryukova E.S."/>
            <person name="Muller R."/>
            <person name="Govorun V.M."/>
        </authorList>
    </citation>
    <scope>NUCLEOTIDE SEQUENCE [LARGE SCALE GENOMIC DNA]</scope>
    <source>
        <strain evidence="5 6">KOS6</strain>
    </source>
</reference>
<dbReference type="PANTHER" id="PTHR44688">
    <property type="entry name" value="DNA-BINDING TRANSCRIPTIONAL ACTIVATOR DEVR_DOSR"/>
    <property type="match status" value="1"/>
</dbReference>
<dbReference type="RefSeq" id="WP_024161725.1">
    <property type="nucleotide sequence ID" value="NZ_KK020675.1"/>
</dbReference>
<name>A0A061JW69_STUST</name>
<dbReference type="Gene3D" id="1.10.10.10">
    <property type="entry name" value="Winged helix-like DNA-binding domain superfamily/Winged helix DNA-binding domain"/>
    <property type="match status" value="1"/>
</dbReference>
<dbReference type="PROSITE" id="PS00622">
    <property type="entry name" value="HTH_LUXR_1"/>
    <property type="match status" value="1"/>
</dbReference>
<dbReference type="AlphaFoldDB" id="A0A061JW69"/>
<feature type="domain" description="HTH luxR-type" evidence="4">
    <location>
        <begin position="807"/>
        <end position="872"/>
    </location>
</feature>
<dbReference type="InterPro" id="IPR059106">
    <property type="entry name" value="WHD_MalT"/>
</dbReference>
<evidence type="ECO:0000256" key="3">
    <source>
        <dbReference type="ARBA" id="ARBA00023163"/>
    </source>
</evidence>
<dbReference type="Proteomes" id="UP000026923">
    <property type="component" value="Unassembled WGS sequence"/>
</dbReference>
<keyword evidence="1" id="KW-0805">Transcription regulation</keyword>
<dbReference type="SUPFAM" id="SSF46894">
    <property type="entry name" value="C-terminal effector domain of the bipartite response regulators"/>
    <property type="match status" value="1"/>
</dbReference>
<dbReference type="Pfam" id="PF17874">
    <property type="entry name" value="TPR_MalT"/>
    <property type="match status" value="1"/>
</dbReference>
<dbReference type="InterPro" id="IPR041617">
    <property type="entry name" value="TPR_MalT"/>
</dbReference>
<comment type="caution">
    <text evidence="5">The sequence shown here is derived from an EMBL/GenBank/DDBJ whole genome shotgun (WGS) entry which is preliminary data.</text>
</comment>
<dbReference type="Gene3D" id="1.25.40.10">
    <property type="entry name" value="Tetratricopeptide repeat domain"/>
    <property type="match status" value="1"/>
</dbReference>
<dbReference type="PRINTS" id="PR00038">
    <property type="entry name" value="HTHLUXR"/>
</dbReference>
<dbReference type="InterPro" id="IPR036388">
    <property type="entry name" value="WH-like_DNA-bd_sf"/>
</dbReference>
<dbReference type="EMBL" id="AMCZ02000002">
    <property type="protein sequence ID" value="EWC42970.1"/>
    <property type="molecule type" value="Genomic_DNA"/>
</dbReference>
<dbReference type="InterPro" id="IPR016032">
    <property type="entry name" value="Sig_transdc_resp-reg_C-effctor"/>
</dbReference>
<dbReference type="HOGENOM" id="CLU_006325_2_1_6"/>
<keyword evidence="3" id="KW-0804">Transcription</keyword>
<proteinExistence type="predicted"/>
<dbReference type="Pfam" id="PF25873">
    <property type="entry name" value="WHD_MalT"/>
    <property type="match status" value="1"/>
</dbReference>
<dbReference type="eggNOG" id="COG2909">
    <property type="taxonomic scope" value="Bacteria"/>
</dbReference>
<dbReference type="GO" id="GO:0006355">
    <property type="term" value="P:regulation of DNA-templated transcription"/>
    <property type="evidence" value="ECO:0007669"/>
    <property type="project" value="InterPro"/>
</dbReference>
<dbReference type="SMART" id="SM00421">
    <property type="entry name" value="HTH_LUXR"/>
    <property type="match status" value="1"/>
</dbReference>
<evidence type="ECO:0000259" key="4">
    <source>
        <dbReference type="PROSITE" id="PS50043"/>
    </source>
</evidence>
<dbReference type="GO" id="GO:0003677">
    <property type="term" value="F:DNA binding"/>
    <property type="evidence" value="ECO:0007669"/>
    <property type="project" value="UniProtKB-KW"/>
</dbReference>
<dbReference type="Pfam" id="PF00196">
    <property type="entry name" value="GerE"/>
    <property type="match status" value="1"/>
</dbReference>
<evidence type="ECO:0000256" key="2">
    <source>
        <dbReference type="ARBA" id="ARBA00023125"/>
    </source>
</evidence>
<dbReference type="InterPro" id="IPR000792">
    <property type="entry name" value="Tscrpt_reg_LuxR_C"/>
</dbReference>
<evidence type="ECO:0000256" key="1">
    <source>
        <dbReference type="ARBA" id="ARBA00023015"/>
    </source>
</evidence>